<dbReference type="OrthoDB" id="195446at2759"/>
<evidence type="ECO:0000313" key="2">
    <source>
        <dbReference type="EMBL" id="RPB03087.1"/>
    </source>
</evidence>
<sequence length="250" mass="28019">VSIESRPDDIRKYLQLKLDKDPEPWGMNDNLKADIIRYISKKISGIGLLVSLIINAILEQPSIHRRRTKLDEMTNGLGLGDVYEAAMERIRAQSKDKARLGIATLMWVSHSEYPLKVDDLQHAIATEKGSTELNKSDISSFKTILSYYLGLITVDKVASIVRLLNSILHDYLCSRSDLFNDVHSITAETCLTYLSLQSVKDPVFPTGQASDRPAYRPKARPRQAAPAISLGGYRPNSISLRKPTRPDRSL</sequence>
<evidence type="ECO:0000313" key="3">
    <source>
        <dbReference type="Proteomes" id="UP000276215"/>
    </source>
</evidence>
<feature type="non-terminal residue" evidence="2">
    <location>
        <position position="1"/>
    </location>
</feature>
<gene>
    <name evidence="2" type="ORF">L873DRAFT_1671228</name>
</gene>
<accession>A0A3N4JXX9</accession>
<evidence type="ECO:0000256" key="1">
    <source>
        <dbReference type="SAM" id="MobiDB-lite"/>
    </source>
</evidence>
<dbReference type="EMBL" id="ML120364">
    <property type="protein sequence ID" value="RPB03087.1"/>
    <property type="molecule type" value="Genomic_DNA"/>
</dbReference>
<keyword evidence="3" id="KW-1185">Reference proteome</keyword>
<dbReference type="PANTHER" id="PTHR10039:SF15">
    <property type="entry name" value="NACHT DOMAIN-CONTAINING PROTEIN"/>
    <property type="match status" value="1"/>
</dbReference>
<dbReference type="Proteomes" id="UP000276215">
    <property type="component" value="Unassembled WGS sequence"/>
</dbReference>
<reference evidence="2 3" key="1">
    <citation type="journal article" date="2018" name="Nat. Ecol. Evol.">
        <title>Pezizomycetes genomes reveal the molecular basis of ectomycorrhizal truffle lifestyle.</title>
        <authorList>
            <person name="Murat C."/>
            <person name="Payen T."/>
            <person name="Noel B."/>
            <person name="Kuo A."/>
            <person name="Morin E."/>
            <person name="Chen J."/>
            <person name="Kohler A."/>
            <person name="Krizsan K."/>
            <person name="Balestrini R."/>
            <person name="Da Silva C."/>
            <person name="Montanini B."/>
            <person name="Hainaut M."/>
            <person name="Levati E."/>
            <person name="Barry K.W."/>
            <person name="Belfiori B."/>
            <person name="Cichocki N."/>
            <person name="Clum A."/>
            <person name="Dockter R.B."/>
            <person name="Fauchery L."/>
            <person name="Guy J."/>
            <person name="Iotti M."/>
            <person name="Le Tacon F."/>
            <person name="Lindquist E.A."/>
            <person name="Lipzen A."/>
            <person name="Malagnac F."/>
            <person name="Mello A."/>
            <person name="Molinier V."/>
            <person name="Miyauchi S."/>
            <person name="Poulain J."/>
            <person name="Riccioni C."/>
            <person name="Rubini A."/>
            <person name="Sitrit Y."/>
            <person name="Splivallo R."/>
            <person name="Traeger S."/>
            <person name="Wang M."/>
            <person name="Zifcakova L."/>
            <person name="Wipf D."/>
            <person name="Zambonelli A."/>
            <person name="Paolocci F."/>
            <person name="Nowrousian M."/>
            <person name="Ottonello S."/>
            <person name="Baldrian P."/>
            <person name="Spatafora J.W."/>
            <person name="Henrissat B."/>
            <person name="Nagy L.G."/>
            <person name="Aury J.M."/>
            <person name="Wincker P."/>
            <person name="Grigoriev I.V."/>
            <person name="Bonfante P."/>
            <person name="Martin F.M."/>
        </authorList>
    </citation>
    <scope>NUCLEOTIDE SEQUENCE [LARGE SCALE GENOMIC DNA]</scope>
    <source>
        <strain evidence="2 3">120613-1</strain>
    </source>
</reference>
<organism evidence="2 3">
    <name type="scientific">Choiromyces venosus 120613-1</name>
    <dbReference type="NCBI Taxonomy" id="1336337"/>
    <lineage>
        <taxon>Eukaryota</taxon>
        <taxon>Fungi</taxon>
        <taxon>Dikarya</taxon>
        <taxon>Ascomycota</taxon>
        <taxon>Pezizomycotina</taxon>
        <taxon>Pezizomycetes</taxon>
        <taxon>Pezizales</taxon>
        <taxon>Tuberaceae</taxon>
        <taxon>Choiromyces</taxon>
    </lineage>
</organism>
<name>A0A3N4JXX9_9PEZI</name>
<feature type="region of interest" description="Disordered" evidence="1">
    <location>
        <begin position="205"/>
        <end position="250"/>
    </location>
</feature>
<dbReference type="PANTHER" id="PTHR10039">
    <property type="entry name" value="AMELOGENIN"/>
    <property type="match status" value="1"/>
</dbReference>
<dbReference type="AlphaFoldDB" id="A0A3N4JXX9"/>
<proteinExistence type="predicted"/>
<protein>
    <submittedName>
        <fullName evidence="2">Uncharacterized protein</fullName>
    </submittedName>
</protein>